<evidence type="ECO:0000313" key="9">
    <source>
        <dbReference type="Proteomes" id="UP000179334"/>
    </source>
</evidence>
<dbReference type="AlphaFoldDB" id="A0A1F6T057"/>
<protein>
    <recommendedName>
        <fullName evidence="7">Cytochrome c-552/DMSO reductase-like haem-binding domain-containing protein</fullName>
    </recommendedName>
</protein>
<name>A0A1F6T057_9PROT</name>
<organism evidence="8 9">
    <name type="scientific">Candidatus Muproteobacteria bacterium RBG_16_64_10</name>
    <dbReference type="NCBI Taxonomy" id="1817757"/>
    <lineage>
        <taxon>Bacteria</taxon>
        <taxon>Pseudomonadati</taxon>
        <taxon>Pseudomonadota</taxon>
        <taxon>Candidatus Muproteobacteria</taxon>
    </lineage>
</organism>
<keyword evidence="6" id="KW-0732">Signal</keyword>
<dbReference type="EMBL" id="MFSR01000069">
    <property type="protein sequence ID" value="OGI38557.1"/>
    <property type="molecule type" value="Genomic_DNA"/>
</dbReference>
<proteinExistence type="predicted"/>
<dbReference type="Gene3D" id="2.60.40.1190">
    <property type="match status" value="1"/>
</dbReference>
<dbReference type="GO" id="GO:0046872">
    <property type="term" value="F:metal ion binding"/>
    <property type="evidence" value="ECO:0007669"/>
    <property type="project" value="UniProtKB-KW"/>
</dbReference>
<evidence type="ECO:0000256" key="1">
    <source>
        <dbReference type="ARBA" id="ARBA00022448"/>
    </source>
</evidence>
<comment type="caution">
    <text evidence="8">The sequence shown here is derived from an EMBL/GenBank/DDBJ whole genome shotgun (WGS) entry which is preliminary data.</text>
</comment>
<feature type="chain" id="PRO_5009225415" description="Cytochrome c-552/DMSO reductase-like haem-binding domain-containing protein" evidence="6">
    <location>
        <begin position="30"/>
        <end position="237"/>
    </location>
</feature>
<dbReference type="InterPro" id="IPR019020">
    <property type="entry name" value="Cyt-c552/DMSO_Rdtase_haem-bd"/>
</dbReference>
<keyword evidence="4" id="KW-0249">Electron transport</keyword>
<evidence type="ECO:0000259" key="7">
    <source>
        <dbReference type="Pfam" id="PF09459"/>
    </source>
</evidence>
<evidence type="ECO:0000256" key="2">
    <source>
        <dbReference type="ARBA" id="ARBA00022617"/>
    </source>
</evidence>
<evidence type="ECO:0000256" key="3">
    <source>
        <dbReference type="ARBA" id="ARBA00022723"/>
    </source>
</evidence>
<keyword evidence="3" id="KW-0479">Metal-binding</keyword>
<feature type="domain" description="Cytochrome c-552/DMSO reductase-like haem-binding" evidence="7">
    <location>
        <begin position="51"/>
        <end position="158"/>
    </location>
</feature>
<dbReference type="InterPro" id="IPR017838">
    <property type="entry name" value="DMSO_Rdtase_II_haem_b-bd_su"/>
</dbReference>
<dbReference type="GO" id="GO:0042597">
    <property type="term" value="C:periplasmic space"/>
    <property type="evidence" value="ECO:0007669"/>
    <property type="project" value="InterPro"/>
</dbReference>
<evidence type="ECO:0000256" key="4">
    <source>
        <dbReference type="ARBA" id="ARBA00022982"/>
    </source>
</evidence>
<keyword evidence="5" id="KW-0408">Iron</keyword>
<feature type="signal peptide" evidence="6">
    <location>
        <begin position="1"/>
        <end position="29"/>
    </location>
</feature>
<keyword evidence="2" id="KW-0349">Heme</keyword>
<reference evidence="8 9" key="1">
    <citation type="journal article" date="2016" name="Nat. Commun.">
        <title>Thousands of microbial genomes shed light on interconnected biogeochemical processes in an aquifer system.</title>
        <authorList>
            <person name="Anantharaman K."/>
            <person name="Brown C.T."/>
            <person name="Hug L.A."/>
            <person name="Sharon I."/>
            <person name="Castelle C.J."/>
            <person name="Probst A.J."/>
            <person name="Thomas B.C."/>
            <person name="Singh A."/>
            <person name="Wilkins M.J."/>
            <person name="Karaoz U."/>
            <person name="Brodie E.L."/>
            <person name="Williams K.H."/>
            <person name="Hubbard S.S."/>
            <person name="Banfield J.F."/>
        </authorList>
    </citation>
    <scope>NUCLEOTIDE SEQUENCE [LARGE SCALE GENOMIC DNA]</scope>
</reference>
<evidence type="ECO:0000313" key="8">
    <source>
        <dbReference type="EMBL" id="OGI38557.1"/>
    </source>
</evidence>
<dbReference type="Pfam" id="PF09459">
    <property type="entry name" value="EB_dh"/>
    <property type="match status" value="1"/>
</dbReference>
<sequence length="237" mass="25570">MNKPKRFHLIPACAVAAGLAFGTAGSVRAEPVVIKATQMSVAKDADNPRATVWKRAPRVTLPLVTAPAVHASITGTAITHKMTVQAIRTADKIFFRLSWSDPTRDATLDATTRFLDAVALQFPLDGDTGTSVLMGNTGKRVNVWHWRADNRVQNLFADGFGTLTPAPVQDVSGHGVYSRGGWSVVLSRSLKSQAEDGVQLGDIGRIPIAPAVWNGSNQERDGFKAVTMEWQSLVLKQ</sequence>
<evidence type="ECO:0000256" key="6">
    <source>
        <dbReference type="SAM" id="SignalP"/>
    </source>
</evidence>
<dbReference type="CDD" id="cd09623">
    <property type="entry name" value="DOMON_EBDH"/>
    <property type="match status" value="1"/>
</dbReference>
<gene>
    <name evidence="8" type="ORF">A2V91_06920</name>
</gene>
<dbReference type="NCBIfam" id="TIGR03477">
    <property type="entry name" value="DMSO_red_II_gam"/>
    <property type="match status" value="1"/>
</dbReference>
<accession>A0A1F6T057</accession>
<dbReference type="Proteomes" id="UP000179334">
    <property type="component" value="Unassembled WGS sequence"/>
</dbReference>
<dbReference type="GO" id="GO:0020037">
    <property type="term" value="F:heme binding"/>
    <property type="evidence" value="ECO:0007669"/>
    <property type="project" value="InterPro"/>
</dbReference>
<keyword evidence="1" id="KW-0813">Transport</keyword>
<evidence type="ECO:0000256" key="5">
    <source>
        <dbReference type="ARBA" id="ARBA00023004"/>
    </source>
</evidence>